<dbReference type="Proteomes" id="UP000254343">
    <property type="component" value="Unassembled WGS sequence"/>
</dbReference>
<evidence type="ECO:0000259" key="6">
    <source>
        <dbReference type="Pfam" id="PF00496"/>
    </source>
</evidence>
<dbReference type="GO" id="GO:0043190">
    <property type="term" value="C:ATP-binding cassette (ABC) transporter complex"/>
    <property type="evidence" value="ECO:0007669"/>
    <property type="project" value="InterPro"/>
</dbReference>
<dbReference type="OrthoDB" id="9803988at2"/>
<feature type="chain" id="PRO_5016871626" evidence="5">
    <location>
        <begin position="26"/>
        <end position="504"/>
    </location>
</feature>
<dbReference type="InterPro" id="IPR030678">
    <property type="entry name" value="Peptide/Ni-bd"/>
</dbReference>
<dbReference type="Gene3D" id="3.90.76.10">
    <property type="entry name" value="Dipeptide-binding Protein, Domain 1"/>
    <property type="match status" value="1"/>
</dbReference>
<dbReference type="GO" id="GO:0015833">
    <property type="term" value="P:peptide transport"/>
    <property type="evidence" value="ECO:0007669"/>
    <property type="project" value="TreeGrafter"/>
</dbReference>
<dbReference type="GO" id="GO:0030288">
    <property type="term" value="C:outer membrane-bounded periplasmic space"/>
    <property type="evidence" value="ECO:0007669"/>
    <property type="project" value="UniProtKB-ARBA"/>
</dbReference>
<feature type="domain" description="Solute-binding protein family 5" evidence="6">
    <location>
        <begin position="71"/>
        <end position="425"/>
    </location>
</feature>
<comment type="similarity">
    <text evidence="2">Belongs to the bacterial solute-binding protein 5 family.</text>
</comment>
<dbReference type="SUPFAM" id="SSF53850">
    <property type="entry name" value="Periplasmic binding protein-like II"/>
    <property type="match status" value="1"/>
</dbReference>
<dbReference type="InterPro" id="IPR039424">
    <property type="entry name" value="SBP_5"/>
</dbReference>
<evidence type="ECO:0000256" key="4">
    <source>
        <dbReference type="ARBA" id="ARBA00022729"/>
    </source>
</evidence>
<dbReference type="Gene3D" id="3.10.105.10">
    <property type="entry name" value="Dipeptide-binding Protein, Domain 3"/>
    <property type="match status" value="1"/>
</dbReference>
<keyword evidence="4 5" id="KW-0732">Signal</keyword>
<evidence type="ECO:0000313" key="7">
    <source>
        <dbReference type="EMBL" id="SUU83745.1"/>
    </source>
</evidence>
<dbReference type="Pfam" id="PF00496">
    <property type="entry name" value="SBP_bac_5"/>
    <property type="match status" value="1"/>
</dbReference>
<reference evidence="7 8" key="1">
    <citation type="submission" date="2018-06" db="EMBL/GenBank/DDBJ databases">
        <authorList>
            <consortium name="Pathogen Informatics"/>
            <person name="Doyle S."/>
        </authorList>
    </citation>
    <scope>NUCLEOTIDE SEQUENCE [LARGE SCALE GENOMIC DNA]</scope>
    <source>
        <strain evidence="7 8">NCTC12722</strain>
    </source>
</reference>
<evidence type="ECO:0000256" key="1">
    <source>
        <dbReference type="ARBA" id="ARBA00004418"/>
    </source>
</evidence>
<proteinExistence type="inferred from homology"/>
<dbReference type="RefSeq" id="WP_002718524.1">
    <property type="nucleotide sequence ID" value="NZ_UFSI01000001.1"/>
</dbReference>
<sequence>MIAFNKWMACLGLAAMTLAPLSASAGPDGRVVVAQGVYPVSFDPHRDVTVPTINANANIYDALLARDSDLKIVPALAESQNRISDTVLELKLRKNVKFHNGDAFSAKDVKFSLDRVLNKEERSPQRGWINTVSSVDIVDDYTVRLTTSVPDPVLPARLTLINIVSKTYFDKVGLEGIAANPVGTGAYKVGKWVRGDFLDLDANENYWAGAPQVKKAQFRAIPDVAARIAALQAKNVDIITNLPPDYIAVIKKASGLQVASVPSARVLFFGLVNTAPGPLQDQRVRQAINHAVNVDEIVKSLLLDNGIRAGDVNGHILRLLGVDFKSKLYDYNPKKAKQLLAEAGFPNGFSIDMDTPNGRYLMDRDISQIVAAQLGEVGIKVNLKVHEWGNYAQMFTTHKVSPIYMLGWALPSMDPDQWATPQFGAGEPVSNFDDKEIQALVVEARQEMDADKRNKLYEKLNNMVHDKAAWLFMHQQIDLYGVNAKLDWKPRADESLRLADVKLR</sequence>
<dbReference type="InterPro" id="IPR000914">
    <property type="entry name" value="SBP_5_dom"/>
</dbReference>
<dbReference type="PANTHER" id="PTHR30290">
    <property type="entry name" value="PERIPLASMIC BINDING COMPONENT OF ABC TRANSPORTER"/>
    <property type="match status" value="1"/>
</dbReference>
<dbReference type="Gene3D" id="3.40.190.10">
    <property type="entry name" value="Periplasmic binding protein-like II"/>
    <property type="match status" value="1"/>
</dbReference>
<gene>
    <name evidence="7" type="primary">dppA</name>
    <name evidence="7" type="ORF">NCTC12722_00924</name>
</gene>
<feature type="signal peptide" evidence="5">
    <location>
        <begin position="1"/>
        <end position="25"/>
    </location>
</feature>
<evidence type="ECO:0000256" key="2">
    <source>
        <dbReference type="ARBA" id="ARBA00005695"/>
    </source>
</evidence>
<dbReference type="AlphaFoldDB" id="A0A380W6F1"/>
<dbReference type="GO" id="GO:1904680">
    <property type="term" value="F:peptide transmembrane transporter activity"/>
    <property type="evidence" value="ECO:0007669"/>
    <property type="project" value="TreeGrafter"/>
</dbReference>
<evidence type="ECO:0000256" key="5">
    <source>
        <dbReference type="SAM" id="SignalP"/>
    </source>
</evidence>
<dbReference type="EMBL" id="UIGB01000001">
    <property type="protein sequence ID" value="SUU83745.1"/>
    <property type="molecule type" value="Genomic_DNA"/>
</dbReference>
<evidence type="ECO:0000313" key="8">
    <source>
        <dbReference type="Proteomes" id="UP000254343"/>
    </source>
</evidence>
<comment type="subcellular location">
    <subcellularLocation>
        <location evidence="1">Periplasm</location>
    </subcellularLocation>
</comment>
<accession>A0A380W6F1</accession>
<keyword evidence="3" id="KW-0813">Transport</keyword>
<organism evidence="7 8">
    <name type="scientific">Afipia felis</name>
    <name type="common">Cat scratch disease bacillus</name>
    <dbReference type="NCBI Taxonomy" id="1035"/>
    <lineage>
        <taxon>Bacteria</taxon>
        <taxon>Pseudomonadati</taxon>
        <taxon>Pseudomonadota</taxon>
        <taxon>Alphaproteobacteria</taxon>
        <taxon>Hyphomicrobiales</taxon>
        <taxon>Nitrobacteraceae</taxon>
        <taxon>Afipia</taxon>
    </lineage>
</organism>
<dbReference type="CDD" id="cd08498">
    <property type="entry name" value="PBP2_NikA_DppA_OppA_like_2"/>
    <property type="match status" value="1"/>
</dbReference>
<dbReference type="PANTHER" id="PTHR30290:SF9">
    <property type="entry name" value="OLIGOPEPTIDE-BINDING PROTEIN APPA"/>
    <property type="match status" value="1"/>
</dbReference>
<evidence type="ECO:0000256" key="3">
    <source>
        <dbReference type="ARBA" id="ARBA00022448"/>
    </source>
</evidence>
<name>A0A380W6F1_AFIFE</name>
<protein>
    <submittedName>
        <fullName evidence="7">Dipeptide-binding protein</fullName>
    </submittedName>
</protein>
<dbReference type="PIRSF" id="PIRSF002741">
    <property type="entry name" value="MppA"/>
    <property type="match status" value="1"/>
</dbReference>